<dbReference type="GO" id="GO:0036424">
    <property type="term" value="F:L-phosphoserine phosphatase activity"/>
    <property type="evidence" value="ECO:0007669"/>
    <property type="project" value="TreeGrafter"/>
</dbReference>
<dbReference type="Gene3D" id="3.40.50.1000">
    <property type="entry name" value="HAD superfamily/HAD-like"/>
    <property type="match status" value="1"/>
</dbReference>
<keyword evidence="6" id="KW-0378">Hydrolase</keyword>
<comment type="pathway">
    <text evidence="2">Amino-acid biosynthesis; L-serine biosynthesis; L-serine from 3-phospho-D-glycerate: step 3/3.</text>
</comment>
<dbReference type="Proteomes" id="UP000184609">
    <property type="component" value="Unassembled WGS sequence"/>
</dbReference>
<dbReference type="PANTHER" id="PTHR43344:SF2">
    <property type="entry name" value="PHOSPHOSERINE PHOSPHATASE"/>
    <property type="match status" value="1"/>
</dbReference>
<dbReference type="Pfam" id="PF12710">
    <property type="entry name" value="HAD"/>
    <property type="match status" value="1"/>
</dbReference>
<dbReference type="EMBL" id="FRXN01000005">
    <property type="protein sequence ID" value="SHO64373.1"/>
    <property type="molecule type" value="Genomic_DNA"/>
</dbReference>
<dbReference type="GO" id="GO:0006564">
    <property type="term" value="P:L-serine biosynthetic process"/>
    <property type="evidence" value="ECO:0007669"/>
    <property type="project" value="UniProtKB-KW"/>
</dbReference>
<sequence>MKHFTFHQISGLLLIFFVSYCAPKQDYDSLESVVVEETALTSWNDGPSKQKIIQFVEKTTDSSSPDFVPESKRIAVFDNDGTLWAENPVYFQLFYAIDFIKKHSPGHPEWSANPTLKAILEDDLQTALEGGEKALAEIVMVSHAGMTEDQFTSSVRDWIKTSKHPQTGKAFNQMIYYPMVELMEYLRESGYKTFIVSGGGIDFIRAWAEETYGIPPYQVVGSSLKAEYTEVDGKNQIVKLPELNFYDDKAGKPVGIHQHIGERPIMAFGNSDGDYEMLEYTTQSPGPRLGVYIHHTDSIREYAYDRNSLVGQLVRGLDNAESNGWLLVDMAKDWKIVYPNP</sequence>
<dbReference type="GO" id="GO:0000287">
    <property type="term" value="F:magnesium ion binding"/>
    <property type="evidence" value="ECO:0007669"/>
    <property type="project" value="TreeGrafter"/>
</dbReference>
<evidence type="ECO:0000256" key="9">
    <source>
        <dbReference type="ARBA" id="ARBA00048138"/>
    </source>
</evidence>
<protein>
    <recommendedName>
        <fullName evidence="3">phosphoserine phosphatase</fullName>
        <ecNumber evidence="3">3.1.3.3</ecNumber>
    </recommendedName>
</protein>
<evidence type="ECO:0000256" key="5">
    <source>
        <dbReference type="ARBA" id="ARBA00022723"/>
    </source>
</evidence>
<dbReference type="GO" id="GO:0005737">
    <property type="term" value="C:cytoplasm"/>
    <property type="evidence" value="ECO:0007669"/>
    <property type="project" value="TreeGrafter"/>
</dbReference>
<dbReference type="InterPro" id="IPR023214">
    <property type="entry name" value="HAD_sf"/>
</dbReference>
<dbReference type="AlphaFoldDB" id="A0A1M7ZHM1"/>
<dbReference type="EC" id="3.1.3.3" evidence="3"/>
<evidence type="ECO:0000256" key="7">
    <source>
        <dbReference type="ARBA" id="ARBA00022842"/>
    </source>
</evidence>
<comment type="catalytic activity">
    <reaction evidence="9">
        <text>O-phospho-L-serine + H2O = L-serine + phosphate</text>
        <dbReference type="Rhea" id="RHEA:21208"/>
        <dbReference type="ChEBI" id="CHEBI:15377"/>
        <dbReference type="ChEBI" id="CHEBI:33384"/>
        <dbReference type="ChEBI" id="CHEBI:43474"/>
        <dbReference type="ChEBI" id="CHEBI:57524"/>
        <dbReference type="EC" id="3.1.3.3"/>
    </reaction>
</comment>
<gene>
    <name evidence="11" type="ORF">SAMN04488108_3408</name>
</gene>
<evidence type="ECO:0000256" key="1">
    <source>
        <dbReference type="ARBA" id="ARBA00001946"/>
    </source>
</evidence>
<dbReference type="PANTHER" id="PTHR43344">
    <property type="entry name" value="PHOSPHOSERINE PHOSPHATASE"/>
    <property type="match status" value="1"/>
</dbReference>
<evidence type="ECO:0000256" key="6">
    <source>
        <dbReference type="ARBA" id="ARBA00022801"/>
    </source>
</evidence>
<evidence type="ECO:0000256" key="2">
    <source>
        <dbReference type="ARBA" id="ARBA00005135"/>
    </source>
</evidence>
<dbReference type="SUPFAM" id="SSF56784">
    <property type="entry name" value="HAD-like"/>
    <property type="match status" value="1"/>
</dbReference>
<dbReference type="OrthoDB" id="9799365at2"/>
<keyword evidence="8" id="KW-0718">Serine biosynthesis</keyword>
<evidence type="ECO:0000256" key="4">
    <source>
        <dbReference type="ARBA" id="ARBA00022605"/>
    </source>
</evidence>
<accession>A0A1M7ZHM1</accession>
<name>A0A1M7ZHM1_9BACT</name>
<reference evidence="12" key="1">
    <citation type="submission" date="2016-12" db="EMBL/GenBank/DDBJ databases">
        <authorList>
            <person name="Varghese N."/>
            <person name="Submissions S."/>
        </authorList>
    </citation>
    <scope>NUCLEOTIDE SEQUENCE [LARGE SCALE GENOMIC DNA]</scope>
    <source>
        <strain evidence="12">DSM 25035</strain>
    </source>
</reference>
<comment type="catalytic activity">
    <reaction evidence="10">
        <text>O-phospho-D-serine + H2O = D-serine + phosphate</text>
        <dbReference type="Rhea" id="RHEA:24873"/>
        <dbReference type="ChEBI" id="CHEBI:15377"/>
        <dbReference type="ChEBI" id="CHEBI:35247"/>
        <dbReference type="ChEBI" id="CHEBI:43474"/>
        <dbReference type="ChEBI" id="CHEBI:58680"/>
        <dbReference type="EC" id="3.1.3.3"/>
    </reaction>
</comment>
<keyword evidence="7" id="KW-0460">Magnesium</keyword>
<evidence type="ECO:0000313" key="11">
    <source>
        <dbReference type="EMBL" id="SHO64373.1"/>
    </source>
</evidence>
<keyword evidence="5" id="KW-0479">Metal-binding</keyword>
<comment type="cofactor">
    <cofactor evidence="1">
        <name>Mg(2+)</name>
        <dbReference type="ChEBI" id="CHEBI:18420"/>
    </cofactor>
</comment>
<dbReference type="STRING" id="1073327.SAMN04488108_3408"/>
<dbReference type="RefSeq" id="WP_083586515.1">
    <property type="nucleotide sequence ID" value="NZ_FRXN01000005.1"/>
</dbReference>
<evidence type="ECO:0000256" key="3">
    <source>
        <dbReference type="ARBA" id="ARBA00012640"/>
    </source>
</evidence>
<evidence type="ECO:0000256" key="10">
    <source>
        <dbReference type="ARBA" id="ARBA00048523"/>
    </source>
</evidence>
<keyword evidence="4" id="KW-0028">Amino-acid biosynthesis</keyword>
<evidence type="ECO:0000313" key="12">
    <source>
        <dbReference type="Proteomes" id="UP000184609"/>
    </source>
</evidence>
<evidence type="ECO:0000256" key="8">
    <source>
        <dbReference type="ARBA" id="ARBA00023299"/>
    </source>
</evidence>
<dbReference type="InterPro" id="IPR050582">
    <property type="entry name" value="HAD-like_SerB"/>
</dbReference>
<keyword evidence="12" id="KW-1185">Reference proteome</keyword>
<dbReference type="InterPro" id="IPR036412">
    <property type="entry name" value="HAD-like_sf"/>
</dbReference>
<organism evidence="11 12">
    <name type="scientific">Algoriphagus zhangzhouensis</name>
    <dbReference type="NCBI Taxonomy" id="1073327"/>
    <lineage>
        <taxon>Bacteria</taxon>
        <taxon>Pseudomonadati</taxon>
        <taxon>Bacteroidota</taxon>
        <taxon>Cytophagia</taxon>
        <taxon>Cytophagales</taxon>
        <taxon>Cyclobacteriaceae</taxon>
        <taxon>Algoriphagus</taxon>
    </lineage>
</organism>
<proteinExistence type="predicted"/>